<keyword evidence="3" id="KW-0804">Transcription</keyword>
<gene>
    <name evidence="6" type="ORF">ACFHYO_00100</name>
</gene>
<dbReference type="PANTHER" id="PTHR46796">
    <property type="entry name" value="HTH-TYPE TRANSCRIPTIONAL ACTIVATOR RHAS-RELATED"/>
    <property type="match status" value="1"/>
</dbReference>
<name>A0ABV6T0T1_9RHOB</name>
<dbReference type="InterPro" id="IPR050204">
    <property type="entry name" value="AraC_XylS_family_regulators"/>
</dbReference>
<organism evidence="6 7">
    <name type="scientific">Paracoccus panacisoli</name>
    <dbReference type="NCBI Taxonomy" id="1510163"/>
    <lineage>
        <taxon>Bacteria</taxon>
        <taxon>Pseudomonadati</taxon>
        <taxon>Pseudomonadota</taxon>
        <taxon>Alphaproteobacteria</taxon>
        <taxon>Rhodobacterales</taxon>
        <taxon>Paracoccaceae</taxon>
        <taxon>Paracoccus</taxon>
    </lineage>
</organism>
<keyword evidence="1" id="KW-0805">Transcription regulation</keyword>
<dbReference type="SMART" id="SM00342">
    <property type="entry name" value="HTH_ARAC"/>
    <property type="match status" value="1"/>
</dbReference>
<accession>A0ABV6T0T1</accession>
<dbReference type="Pfam" id="PF12833">
    <property type="entry name" value="HTH_18"/>
    <property type="match status" value="1"/>
</dbReference>
<feature type="region of interest" description="Disordered" evidence="4">
    <location>
        <begin position="1"/>
        <end position="33"/>
    </location>
</feature>
<keyword evidence="2" id="KW-0238">DNA-binding</keyword>
<evidence type="ECO:0000256" key="4">
    <source>
        <dbReference type="SAM" id="MobiDB-lite"/>
    </source>
</evidence>
<evidence type="ECO:0000256" key="2">
    <source>
        <dbReference type="ARBA" id="ARBA00023125"/>
    </source>
</evidence>
<dbReference type="InterPro" id="IPR018062">
    <property type="entry name" value="HTH_AraC-typ_CS"/>
</dbReference>
<dbReference type="SUPFAM" id="SSF52317">
    <property type="entry name" value="Class I glutamine amidotransferase-like"/>
    <property type="match status" value="1"/>
</dbReference>
<dbReference type="RefSeq" id="WP_394317449.1">
    <property type="nucleotide sequence ID" value="NZ_JBHMQU010000001.1"/>
</dbReference>
<dbReference type="EMBL" id="JBHMQU010000001">
    <property type="protein sequence ID" value="MFC0810516.1"/>
    <property type="molecule type" value="Genomic_DNA"/>
</dbReference>
<evidence type="ECO:0000256" key="1">
    <source>
        <dbReference type="ARBA" id="ARBA00023015"/>
    </source>
</evidence>
<dbReference type="PANTHER" id="PTHR46796:SF13">
    <property type="entry name" value="HTH-TYPE TRANSCRIPTIONAL ACTIVATOR RHAS"/>
    <property type="match status" value="1"/>
</dbReference>
<dbReference type="Pfam" id="PF01965">
    <property type="entry name" value="DJ-1_PfpI"/>
    <property type="match status" value="1"/>
</dbReference>
<dbReference type="Gene3D" id="1.10.10.60">
    <property type="entry name" value="Homeodomain-like"/>
    <property type="match status" value="1"/>
</dbReference>
<dbReference type="InterPro" id="IPR002818">
    <property type="entry name" value="DJ-1/PfpI"/>
</dbReference>
<evidence type="ECO:0000313" key="6">
    <source>
        <dbReference type="EMBL" id="MFC0810516.1"/>
    </source>
</evidence>
<dbReference type="PROSITE" id="PS00041">
    <property type="entry name" value="HTH_ARAC_FAMILY_1"/>
    <property type="match status" value="1"/>
</dbReference>
<feature type="domain" description="HTH araC/xylS-type" evidence="5">
    <location>
        <begin position="254"/>
        <end position="352"/>
    </location>
</feature>
<evidence type="ECO:0000256" key="3">
    <source>
        <dbReference type="ARBA" id="ARBA00023163"/>
    </source>
</evidence>
<keyword evidence="7" id="KW-1185">Reference proteome</keyword>
<proteinExistence type="predicted"/>
<evidence type="ECO:0000313" key="7">
    <source>
        <dbReference type="Proteomes" id="UP001589920"/>
    </source>
</evidence>
<reference evidence="6 7" key="1">
    <citation type="submission" date="2024-09" db="EMBL/GenBank/DDBJ databases">
        <authorList>
            <person name="Sun Q."/>
            <person name="Mori K."/>
        </authorList>
    </citation>
    <scope>NUCLEOTIDE SEQUENCE [LARGE SCALE GENOMIC DNA]</scope>
    <source>
        <strain evidence="6 7">KCTC 42086</strain>
    </source>
</reference>
<dbReference type="PROSITE" id="PS01124">
    <property type="entry name" value="HTH_ARAC_FAMILY_2"/>
    <property type="match status" value="1"/>
</dbReference>
<sequence>MGTDTARRPPSAPARSPFRGRRGAAQGRGRDAGRGGARLSVGFILARRFTLCAFANFIDVLRLAADEGDRSRPILCHWAVLSDSMEAVPSSSEITVQPTERLGDPSRFDYVVVVGGLMGETPALAPAQLRFLHLAADAGVPLVGLCTGAFMLHEAGLLDGYRCCVSWFHPAEFLARFDGLIPVSDQIFVVDRDRLTCSGGASSAHLAAYLVGKHVGRAQASKSLDIMIIDDALGAEQPQPGLTMDIRTRDPVVLRALLLMQQNIDAPLSVEAVARRAGQSRRQLERHFRAALDLSPQAAFLRLRLSVARHLIETTDKSIAQVAVDCGFCDSSHLSRMFRRVHGTTPNALRTAAPAA</sequence>
<dbReference type="Gene3D" id="3.40.50.880">
    <property type="match status" value="1"/>
</dbReference>
<feature type="compositionally biased region" description="Low complexity" evidence="4">
    <location>
        <begin position="13"/>
        <end position="27"/>
    </location>
</feature>
<protein>
    <submittedName>
        <fullName evidence="6">GlxA family transcriptional regulator</fullName>
    </submittedName>
</protein>
<dbReference type="InterPro" id="IPR029062">
    <property type="entry name" value="Class_I_gatase-like"/>
</dbReference>
<evidence type="ECO:0000259" key="5">
    <source>
        <dbReference type="PROSITE" id="PS01124"/>
    </source>
</evidence>
<dbReference type="InterPro" id="IPR009057">
    <property type="entry name" value="Homeodomain-like_sf"/>
</dbReference>
<dbReference type="SUPFAM" id="SSF46689">
    <property type="entry name" value="Homeodomain-like"/>
    <property type="match status" value="2"/>
</dbReference>
<dbReference type="CDD" id="cd03136">
    <property type="entry name" value="GATase1_AraC_ArgR_like"/>
    <property type="match status" value="1"/>
</dbReference>
<comment type="caution">
    <text evidence="6">The sequence shown here is derived from an EMBL/GenBank/DDBJ whole genome shotgun (WGS) entry which is preliminary data.</text>
</comment>
<dbReference type="InterPro" id="IPR018060">
    <property type="entry name" value="HTH_AraC"/>
</dbReference>
<dbReference type="Proteomes" id="UP001589920">
    <property type="component" value="Unassembled WGS sequence"/>
</dbReference>